<feature type="transmembrane region" description="Helical" evidence="1">
    <location>
        <begin position="12"/>
        <end position="36"/>
    </location>
</feature>
<dbReference type="EMBL" id="JACOPK010000001">
    <property type="protein sequence ID" value="MBC5694463.1"/>
    <property type="molecule type" value="Genomic_DNA"/>
</dbReference>
<evidence type="ECO:0000313" key="3">
    <source>
        <dbReference type="Proteomes" id="UP000641741"/>
    </source>
</evidence>
<keyword evidence="1" id="KW-0472">Membrane</keyword>
<feature type="transmembrane region" description="Helical" evidence="1">
    <location>
        <begin position="102"/>
        <end position="126"/>
    </location>
</feature>
<gene>
    <name evidence="2" type="ORF">H8S02_00630</name>
</gene>
<evidence type="ECO:0000313" key="2">
    <source>
        <dbReference type="EMBL" id="MBC5694463.1"/>
    </source>
</evidence>
<name>A0ABR7GJG4_9FIRM</name>
<organism evidence="2 3">
    <name type="scientific">Agathobaculum hominis</name>
    <dbReference type="NCBI Taxonomy" id="2763014"/>
    <lineage>
        <taxon>Bacteria</taxon>
        <taxon>Bacillati</taxon>
        <taxon>Bacillota</taxon>
        <taxon>Clostridia</taxon>
        <taxon>Eubacteriales</taxon>
        <taxon>Butyricicoccaceae</taxon>
        <taxon>Agathobaculum</taxon>
    </lineage>
</organism>
<protein>
    <submittedName>
        <fullName evidence="2">TIGR04086 family membrane protein</fullName>
    </submittedName>
</protein>
<feature type="transmembrane region" description="Helical" evidence="1">
    <location>
        <begin position="48"/>
        <end position="67"/>
    </location>
</feature>
<dbReference type="Pfam" id="PF12670">
    <property type="entry name" value="DUF3792"/>
    <property type="match status" value="1"/>
</dbReference>
<keyword evidence="1" id="KW-1133">Transmembrane helix</keyword>
<reference evidence="2 3" key="1">
    <citation type="submission" date="2020-08" db="EMBL/GenBank/DDBJ databases">
        <title>Genome public.</title>
        <authorList>
            <person name="Liu C."/>
            <person name="Sun Q."/>
        </authorList>
    </citation>
    <scope>NUCLEOTIDE SEQUENCE [LARGE SCALE GENOMIC DNA]</scope>
    <source>
        <strain evidence="2 3">M2</strain>
    </source>
</reference>
<accession>A0ABR7GJG4</accession>
<keyword evidence="3" id="KW-1185">Reference proteome</keyword>
<dbReference type="Proteomes" id="UP000641741">
    <property type="component" value="Unassembled WGS sequence"/>
</dbReference>
<feature type="transmembrane region" description="Helical" evidence="1">
    <location>
        <begin position="74"/>
        <end position="96"/>
    </location>
</feature>
<keyword evidence="1" id="KW-0812">Transmembrane</keyword>
<comment type="caution">
    <text evidence="2">The sequence shown here is derived from an EMBL/GenBank/DDBJ whole genome shotgun (WGS) entry which is preliminary data.</text>
</comment>
<sequence length="137" mass="14145">MRKTNEGASPVRPVLFGATAGLLATLVLMLVCAVLVHQGTLGEELIPTISLACLVAGCMLASFLAARRLPDGRLAIAVAGGPVVFLILLAVCALALSQPVRFGRTAVSLLCAVAASVLGTAVGIYMRTKNKHSHLKK</sequence>
<dbReference type="RefSeq" id="WP_186968777.1">
    <property type="nucleotide sequence ID" value="NZ_JACOPK010000001.1"/>
</dbReference>
<evidence type="ECO:0000256" key="1">
    <source>
        <dbReference type="SAM" id="Phobius"/>
    </source>
</evidence>
<proteinExistence type="predicted"/>
<dbReference type="InterPro" id="IPR023804">
    <property type="entry name" value="DUF3792_TM"/>
</dbReference>
<dbReference type="NCBIfam" id="TIGR04086">
    <property type="entry name" value="TIGR04086_membr"/>
    <property type="match status" value="1"/>
</dbReference>